<comment type="caution">
    <text evidence="5">The sequence shown here is derived from an EMBL/GenBank/DDBJ whole genome shotgun (WGS) entry which is preliminary data.</text>
</comment>
<evidence type="ECO:0000313" key="5">
    <source>
        <dbReference type="EMBL" id="KAK6191262.1"/>
    </source>
</evidence>
<feature type="compositionally biased region" description="Polar residues" evidence="3">
    <location>
        <begin position="401"/>
        <end position="416"/>
    </location>
</feature>
<feature type="compositionally biased region" description="Basic residues" evidence="3">
    <location>
        <begin position="419"/>
        <end position="428"/>
    </location>
</feature>
<feature type="domain" description="USP" evidence="4">
    <location>
        <begin position="1"/>
        <end position="356"/>
    </location>
</feature>
<dbReference type="InterPro" id="IPR050185">
    <property type="entry name" value="Ub_carboxyl-term_hydrolase"/>
</dbReference>
<dbReference type="SUPFAM" id="SSF54001">
    <property type="entry name" value="Cysteine proteinases"/>
    <property type="match status" value="1"/>
</dbReference>
<accession>A0AAN8K9N3</accession>
<keyword evidence="6" id="KW-1185">Reference proteome</keyword>
<evidence type="ECO:0000313" key="6">
    <source>
        <dbReference type="Proteomes" id="UP001347796"/>
    </source>
</evidence>
<sequence>MPYKPSTRTNHRLNTSDYFQHLSKPVKSPCESRNKGGLSGGEGFSSSSAQLHSSFNLNNMSLWQEIHGLLRVLWSGKWAQVSPHAFLHTVWNRIPVFKGHSQHDAQEFLCELLDKLEDEVSLLPEYSHHSNILADTFQGQLISQVTCLKCDNQSSTHEPYLDLSLEFPDRYQITSSNTNVSNASCQVTEMLTKFTEIEMLEGPIYACEFCNRKQVEAGDNKPSILSEACKQLLLNKLPPVLRLHLKRFREKSTKLFVNSRWSGRYHREKISTHVSFDEDLDMSPYCSDSVSWTSCTYRLSGVVVHHGWGFGSGHYTAYCWSSEAESWLDCNDSRVEFCSLGDVQKSQAYILFYTQVTTDISDDSLATPLESFETVPCSESESFSENSLMVDEEITFNFKNSDSFHGENSSAQNTTPPRLKMKRRRTTF</sequence>
<comment type="catalytic activity">
    <reaction evidence="1">
        <text>Thiol-dependent hydrolysis of ester, thioester, amide, peptide and isopeptide bonds formed by the C-terminal Gly of ubiquitin (a 76-residue protein attached to proteins as an intracellular targeting signal).</text>
        <dbReference type="EC" id="3.4.19.12"/>
    </reaction>
</comment>
<organism evidence="5 6">
    <name type="scientific">Patella caerulea</name>
    <name type="common">Rayed Mediterranean limpet</name>
    <dbReference type="NCBI Taxonomy" id="87958"/>
    <lineage>
        <taxon>Eukaryota</taxon>
        <taxon>Metazoa</taxon>
        <taxon>Spiralia</taxon>
        <taxon>Lophotrochozoa</taxon>
        <taxon>Mollusca</taxon>
        <taxon>Gastropoda</taxon>
        <taxon>Patellogastropoda</taxon>
        <taxon>Patelloidea</taxon>
        <taxon>Patellidae</taxon>
        <taxon>Patella</taxon>
    </lineage>
</organism>
<dbReference type="Gene3D" id="3.90.70.10">
    <property type="entry name" value="Cysteine proteinases"/>
    <property type="match status" value="1"/>
</dbReference>
<dbReference type="InterPro" id="IPR038765">
    <property type="entry name" value="Papain-like_cys_pep_sf"/>
</dbReference>
<dbReference type="Proteomes" id="UP001347796">
    <property type="component" value="Unassembled WGS sequence"/>
</dbReference>
<evidence type="ECO:0000256" key="3">
    <source>
        <dbReference type="SAM" id="MobiDB-lite"/>
    </source>
</evidence>
<dbReference type="InterPro" id="IPR028889">
    <property type="entry name" value="USP"/>
</dbReference>
<dbReference type="Pfam" id="PF00443">
    <property type="entry name" value="UCH"/>
    <property type="match status" value="1"/>
</dbReference>
<dbReference type="EMBL" id="JAZGQO010000002">
    <property type="protein sequence ID" value="KAK6191262.1"/>
    <property type="molecule type" value="Genomic_DNA"/>
</dbReference>
<evidence type="ECO:0000256" key="1">
    <source>
        <dbReference type="ARBA" id="ARBA00000707"/>
    </source>
</evidence>
<gene>
    <name evidence="5" type="ORF">SNE40_002995</name>
</gene>
<name>A0AAN8K9N3_PATCE</name>
<dbReference type="PANTHER" id="PTHR21646">
    <property type="entry name" value="UBIQUITIN CARBOXYL-TERMINAL HYDROLASE"/>
    <property type="match status" value="1"/>
</dbReference>
<dbReference type="AlphaFoldDB" id="A0AAN8K9N3"/>
<dbReference type="GO" id="GO:0016579">
    <property type="term" value="P:protein deubiquitination"/>
    <property type="evidence" value="ECO:0007669"/>
    <property type="project" value="InterPro"/>
</dbReference>
<evidence type="ECO:0000256" key="2">
    <source>
        <dbReference type="ARBA" id="ARBA00012759"/>
    </source>
</evidence>
<dbReference type="GO" id="GO:0004843">
    <property type="term" value="F:cysteine-type deubiquitinase activity"/>
    <property type="evidence" value="ECO:0007669"/>
    <property type="project" value="UniProtKB-EC"/>
</dbReference>
<dbReference type="PANTHER" id="PTHR21646:SF5">
    <property type="entry name" value="UBIQUITIN CARBOXYL-TERMINAL HYDROLASE-RELATED"/>
    <property type="match status" value="1"/>
</dbReference>
<evidence type="ECO:0000259" key="4">
    <source>
        <dbReference type="PROSITE" id="PS50235"/>
    </source>
</evidence>
<dbReference type="PROSITE" id="PS00973">
    <property type="entry name" value="USP_2"/>
    <property type="match status" value="1"/>
</dbReference>
<dbReference type="EC" id="3.4.19.12" evidence="2"/>
<proteinExistence type="predicted"/>
<dbReference type="InterPro" id="IPR001394">
    <property type="entry name" value="Peptidase_C19_UCH"/>
</dbReference>
<reference evidence="5 6" key="1">
    <citation type="submission" date="2024-01" db="EMBL/GenBank/DDBJ databases">
        <title>The genome of the rayed Mediterranean limpet Patella caerulea (Linnaeus, 1758).</title>
        <authorList>
            <person name="Anh-Thu Weber A."/>
            <person name="Halstead-Nussloch G."/>
        </authorList>
    </citation>
    <scope>NUCLEOTIDE SEQUENCE [LARGE SCALE GENOMIC DNA]</scope>
    <source>
        <strain evidence="5">AATW-2023a</strain>
        <tissue evidence="5">Whole specimen</tissue>
    </source>
</reference>
<feature type="region of interest" description="Disordered" evidence="3">
    <location>
        <begin position="22"/>
        <end position="43"/>
    </location>
</feature>
<feature type="region of interest" description="Disordered" evidence="3">
    <location>
        <begin position="401"/>
        <end position="428"/>
    </location>
</feature>
<dbReference type="PROSITE" id="PS50235">
    <property type="entry name" value="USP_3"/>
    <property type="match status" value="1"/>
</dbReference>
<dbReference type="InterPro" id="IPR018200">
    <property type="entry name" value="USP_CS"/>
</dbReference>
<protein>
    <recommendedName>
        <fullName evidence="2">ubiquitinyl hydrolase 1</fullName>
        <ecNumber evidence="2">3.4.19.12</ecNumber>
    </recommendedName>
</protein>